<evidence type="ECO:0000256" key="8">
    <source>
        <dbReference type="ARBA" id="ARBA00023319"/>
    </source>
</evidence>
<dbReference type="GO" id="GO:0045202">
    <property type="term" value="C:synapse"/>
    <property type="evidence" value="ECO:0007669"/>
    <property type="project" value="TreeGrafter"/>
</dbReference>
<evidence type="ECO:0000256" key="13">
    <source>
        <dbReference type="SAM" id="SignalP"/>
    </source>
</evidence>
<evidence type="ECO:0000256" key="1">
    <source>
        <dbReference type="ARBA" id="ARBA00004613"/>
    </source>
</evidence>
<dbReference type="InterPro" id="IPR035976">
    <property type="entry name" value="Sushi/SCR/CCP_sf"/>
</dbReference>
<dbReference type="InterPro" id="IPR016187">
    <property type="entry name" value="CTDL_fold"/>
</dbReference>
<feature type="compositionally biased region" description="Low complexity" evidence="12">
    <location>
        <begin position="449"/>
        <end position="463"/>
    </location>
</feature>
<dbReference type="InterPro" id="IPR000742">
    <property type="entry name" value="EGF"/>
</dbReference>
<organism evidence="19 20">
    <name type="scientific">Gadus morhua</name>
    <name type="common">Atlantic cod</name>
    <dbReference type="NCBI Taxonomy" id="8049"/>
    <lineage>
        <taxon>Eukaryota</taxon>
        <taxon>Metazoa</taxon>
        <taxon>Chordata</taxon>
        <taxon>Craniata</taxon>
        <taxon>Vertebrata</taxon>
        <taxon>Euteleostomi</taxon>
        <taxon>Actinopterygii</taxon>
        <taxon>Neopterygii</taxon>
        <taxon>Teleostei</taxon>
        <taxon>Neoteleostei</taxon>
        <taxon>Acanthomorphata</taxon>
        <taxon>Zeiogadaria</taxon>
        <taxon>Gadariae</taxon>
        <taxon>Gadiformes</taxon>
        <taxon>Gadoidei</taxon>
        <taxon>Gadidae</taxon>
        <taxon>Gadus</taxon>
    </lineage>
</organism>
<evidence type="ECO:0000256" key="7">
    <source>
        <dbReference type="ARBA" id="ARBA00023180"/>
    </source>
</evidence>
<dbReference type="PROSITE" id="PS50923">
    <property type="entry name" value="SUSHI"/>
    <property type="match status" value="1"/>
</dbReference>
<feature type="compositionally biased region" description="Polar residues" evidence="12">
    <location>
        <begin position="591"/>
        <end position="601"/>
    </location>
</feature>
<dbReference type="GO" id="GO:0005540">
    <property type="term" value="F:hyaluronic acid binding"/>
    <property type="evidence" value="ECO:0007669"/>
    <property type="project" value="InterPro"/>
</dbReference>
<dbReference type="GO" id="GO:0005615">
    <property type="term" value="C:extracellular space"/>
    <property type="evidence" value="ECO:0007669"/>
    <property type="project" value="TreeGrafter"/>
</dbReference>
<feature type="compositionally biased region" description="Polar residues" evidence="12">
    <location>
        <begin position="881"/>
        <end position="900"/>
    </location>
</feature>
<evidence type="ECO:0000256" key="5">
    <source>
        <dbReference type="ARBA" id="ARBA00022974"/>
    </source>
</evidence>
<feature type="compositionally biased region" description="Basic and acidic residues" evidence="12">
    <location>
        <begin position="531"/>
        <end position="551"/>
    </location>
</feature>
<dbReference type="GO" id="GO:0007417">
    <property type="term" value="P:central nervous system development"/>
    <property type="evidence" value="ECO:0007669"/>
    <property type="project" value="TreeGrafter"/>
</dbReference>
<feature type="compositionally biased region" description="Low complexity" evidence="12">
    <location>
        <begin position="577"/>
        <end position="586"/>
    </location>
</feature>
<dbReference type="Gene3D" id="2.10.25.10">
    <property type="entry name" value="Laminin"/>
    <property type="match status" value="1"/>
</dbReference>
<keyword evidence="2" id="KW-0964">Secreted</keyword>
<dbReference type="PROSITE" id="PS50041">
    <property type="entry name" value="C_TYPE_LECTIN_2"/>
    <property type="match status" value="1"/>
</dbReference>
<feature type="compositionally biased region" description="Basic and acidic residues" evidence="12">
    <location>
        <begin position="650"/>
        <end position="664"/>
    </location>
</feature>
<dbReference type="Gene3D" id="2.10.70.10">
    <property type="entry name" value="Complement Module, domain 1"/>
    <property type="match status" value="1"/>
</dbReference>
<keyword evidence="4" id="KW-0677">Repeat</keyword>
<dbReference type="GO" id="GO:0001501">
    <property type="term" value="P:skeletal system development"/>
    <property type="evidence" value="ECO:0007669"/>
    <property type="project" value="TreeGrafter"/>
</dbReference>
<dbReference type="Gene3D" id="2.60.40.10">
    <property type="entry name" value="Immunoglobulins"/>
    <property type="match status" value="1"/>
</dbReference>
<protein>
    <submittedName>
        <fullName evidence="19">Brevican</fullName>
    </submittedName>
</protein>
<evidence type="ECO:0000259" key="16">
    <source>
        <dbReference type="PROSITE" id="PS50835"/>
    </source>
</evidence>
<keyword evidence="5" id="KW-0654">Proteoglycan</keyword>
<evidence type="ECO:0000256" key="12">
    <source>
        <dbReference type="SAM" id="MobiDB-lite"/>
    </source>
</evidence>
<feature type="region of interest" description="Disordered" evidence="12">
    <location>
        <begin position="968"/>
        <end position="990"/>
    </location>
</feature>
<dbReference type="SMART" id="SM00406">
    <property type="entry name" value="IGv"/>
    <property type="match status" value="1"/>
</dbReference>
<comment type="caution">
    <text evidence="9">Lacks conserved residue(s) required for the propagation of feature annotation.</text>
</comment>
<feature type="domain" description="Link" evidence="18">
    <location>
        <begin position="167"/>
        <end position="262"/>
    </location>
</feature>
<keyword evidence="9" id="KW-0245">EGF-like domain</keyword>
<feature type="domain" description="Link" evidence="18">
    <location>
        <begin position="268"/>
        <end position="364"/>
    </location>
</feature>
<dbReference type="InterPro" id="IPR000538">
    <property type="entry name" value="Link_dom"/>
</dbReference>
<dbReference type="PRINTS" id="PR01265">
    <property type="entry name" value="LINKMODULE"/>
</dbReference>
<evidence type="ECO:0000256" key="3">
    <source>
        <dbReference type="ARBA" id="ARBA00022729"/>
    </source>
</evidence>
<dbReference type="SMART" id="SM00034">
    <property type="entry name" value="CLECT"/>
    <property type="match status" value="1"/>
</dbReference>
<keyword evidence="10" id="KW-0768">Sushi</keyword>
<dbReference type="InterPro" id="IPR036179">
    <property type="entry name" value="Ig-like_dom_sf"/>
</dbReference>
<feature type="compositionally biased region" description="Low complexity" evidence="12">
    <location>
        <begin position="499"/>
        <end position="512"/>
    </location>
</feature>
<keyword evidence="6 9" id="KW-1015">Disulfide bond</keyword>
<feature type="signal peptide" evidence="13">
    <location>
        <begin position="1"/>
        <end position="28"/>
    </location>
</feature>
<dbReference type="SUPFAM" id="SSF48726">
    <property type="entry name" value="Immunoglobulin"/>
    <property type="match status" value="1"/>
</dbReference>
<dbReference type="InterPro" id="IPR018378">
    <property type="entry name" value="C-type_lectin_CS"/>
</dbReference>
<evidence type="ECO:0000256" key="2">
    <source>
        <dbReference type="ARBA" id="ARBA00022525"/>
    </source>
</evidence>
<evidence type="ECO:0000313" key="19">
    <source>
        <dbReference type="Ensembl" id="ENSGMOP00000004077.2"/>
    </source>
</evidence>
<dbReference type="Pfam" id="PF00193">
    <property type="entry name" value="Xlink"/>
    <property type="match status" value="2"/>
</dbReference>
<dbReference type="InterPro" id="IPR016186">
    <property type="entry name" value="C-type_lectin-like/link_sf"/>
</dbReference>
<evidence type="ECO:0000259" key="15">
    <source>
        <dbReference type="PROSITE" id="PS50041"/>
    </source>
</evidence>
<dbReference type="InterPro" id="IPR001304">
    <property type="entry name" value="C-type_lectin-like"/>
</dbReference>
<dbReference type="PROSITE" id="PS50963">
    <property type="entry name" value="LINK_2"/>
    <property type="match status" value="2"/>
</dbReference>
<dbReference type="Pfam" id="PF00084">
    <property type="entry name" value="Sushi"/>
    <property type="match status" value="1"/>
</dbReference>
<accession>A0A8C4Z0D0</accession>
<dbReference type="CDD" id="cd00054">
    <property type="entry name" value="EGF_CA"/>
    <property type="match status" value="1"/>
</dbReference>
<evidence type="ECO:0000256" key="6">
    <source>
        <dbReference type="ARBA" id="ARBA00023157"/>
    </source>
</evidence>
<dbReference type="PANTHER" id="PTHR22804">
    <property type="entry name" value="AGGRECAN/VERSICAN PROTEOGLYCAN"/>
    <property type="match status" value="1"/>
</dbReference>
<evidence type="ECO:0000259" key="14">
    <source>
        <dbReference type="PROSITE" id="PS50026"/>
    </source>
</evidence>
<dbReference type="SMART" id="SM00409">
    <property type="entry name" value="IG"/>
    <property type="match status" value="1"/>
</dbReference>
<evidence type="ECO:0000259" key="17">
    <source>
        <dbReference type="PROSITE" id="PS50923"/>
    </source>
</evidence>
<dbReference type="GO" id="GO:0002052">
    <property type="term" value="P:positive regulation of neuroblast proliferation"/>
    <property type="evidence" value="ECO:0007669"/>
    <property type="project" value="TreeGrafter"/>
</dbReference>
<dbReference type="SUPFAM" id="SSF56436">
    <property type="entry name" value="C-type lectin-like"/>
    <property type="match status" value="3"/>
</dbReference>
<dbReference type="OMA" id="YLDIKWN"/>
<dbReference type="GO" id="GO:0072534">
    <property type="term" value="C:perineuronal net"/>
    <property type="evidence" value="ECO:0007669"/>
    <property type="project" value="TreeGrafter"/>
</dbReference>
<dbReference type="Pfam" id="PF07686">
    <property type="entry name" value="V-set"/>
    <property type="match status" value="1"/>
</dbReference>
<dbReference type="CDD" id="cd03520">
    <property type="entry name" value="Link_domain_CSPGs_modules_2_4"/>
    <property type="match status" value="1"/>
</dbReference>
<feature type="compositionally biased region" description="Low complexity" evidence="12">
    <location>
        <begin position="411"/>
        <end position="426"/>
    </location>
</feature>
<feature type="region of interest" description="Disordered" evidence="12">
    <location>
        <begin position="752"/>
        <end position="778"/>
    </location>
</feature>
<dbReference type="GO" id="GO:0010001">
    <property type="term" value="P:glial cell differentiation"/>
    <property type="evidence" value="ECO:0007669"/>
    <property type="project" value="TreeGrafter"/>
</dbReference>
<feature type="region of interest" description="Disordered" evidence="12">
    <location>
        <begin position="801"/>
        <end position="923"/>
    </location>
</feature>
<reference evidence="19" key="1">
    <citation type="submission" date="2025-08" db="UniProtKB">
        <authorList>
            <consortium name="Ensembl"/>
        </authorList>
    </citation>
    <scope>IDENTIFICATION</scope>
</reference>
<dbReference type="InterPro" id="IPR013783">
    <property type="entry name" value="Ig-like_fold"/>
</dbReference>
<keyword evidence="3 13" id="KW-0732">Signal</keyword>
<dbReference type="AlphaFoldDB" id="A0A8C4Z0D0"/>
<dbReference type="PROSITE" id="PS00615">
    <property type="entry name" value="C_TYPE_LECTIN_1"/>
    <property type="match status" value="1"/>
</dbReference>
<dbReference type="CDD" id="cd03517">
    <property type="entry name" value="Link_domain_CSPGs_modules_1_3"/>
    <property type="match status" value="1"/>
</dbReference>
<feature type="domain" description="C-type lectin" evidence="15">
    <location>
        <begin position="1038"/>
        <end position="1152"/>
    </location>
</feature>
<evidence type="ECO:0000256" key="10">
    <source>
        <dbReference type="PROSITE-ProRule" id="PRU00302"/>
    </source>
</evidence>
<gene>
    <name evidence="19" type="primary">isg20l2</name>
</gene>
<dbReference type="PANTHER" id="PTHR22804:SF41">
    <property type="entry name" value="BREVICAN CORE PROTEIN"/>
    <property type="match status" value="1"/>
</dbReference>
<dbReference type="InterPro" id="IPR003599">
    <property type="entry name" value="Ig_sub"/>
</dbReference>
<feature type="chain" id="PRO_5046529028" evidence="13">
    <location>
        <begin position="29"/>
        <end position="1247"/>
    </location>
</feature>
<feature type="compositionally biased region" description="Low complexity" evidence="12">
    <location>
        <begin position="553"/>
        <end position="566"/>
    </location>
</feature>
<feature type="disulfide bond" evidence="11">
    <location>
        <begin position="311"/>
        <end position="332"/>
    </location>
</feature>
<proteinExistence type="predicted"/>
<feature type="disulfide bond" evidence="11">
    <location>
        <begin position="213"/>
        <end position="234"/>
    </location>
</feature>
<dbReference type="GeneTree" id="ENSGT00940000157343"/>
<evidence type="ECO:0000313" key="20">
    <source>
        <dbReference type="Proteomes" id="UP000694546"/>
    </source>
</evidence>
<keyword evidence="8" id="KW-0393">Immunoglobulin domain</keyword>
<comment type="subcellular location">
    <subcellularLocation>
        <location evidence="1">Secreted</location>
    </subcellularLocation>
</comment>
<dbReference type="Proteomes" id="UP000694546">
    <property type="component" value="Chromosome 11"/>
</dbReference>
<evidence type="ECO:0000256" key="11">
    <source>
        <dbReference type="PROSITE-ProRule" id="PRU00323"/>
    </source>
</evidence>
<dbReference type="SMART" id="SM00032">
    <property type="entry name" value="CCP"/>
    <property type="match status" value="1"/>
</dbReference>
<keyword evidence="20" id="KW-1185">Reference proteome</keyword>
<feature type="domain" description="Sushi" evidence="17">
    <location>
        <begin position="1156"/>
        <end position="1216"/>
    </location>
</feature>
<feature type="region of interest" description="Disordered" evidence="12">
    <location>
        <begin position="403"/>
        <end position="736"/>
    </location>
</feature>
<dbReference type="SUPFAM" id="SSF57535">
    <property type="entry name" value="Complement control module/SCR domain"/>
    <property type="match status" value="1"/>
</dbReference>
<evidence type="ECO:0000256" key="9">
    <source>
        <dbReference type="PROSITE-ProRule" id="PRU00076"/>
    </source>
</evidence>
<dbReference type="GO" id="GO:0007155">
    <property type="term" value="P:cell adhesion"/>
    <property type="evidence" value="ECO:0007669"/>
    <property type="project" value="InterPro"/>
</dbReference>
<evidence type="ECO:0000259" key="18">
    <source>
        <dbReference type="PROSITE" id="PS50963"/>
    </source>
</evidence>
<feature type="disulfide bond" evidence="10">
    <location>
        <begin position="1158"/>
        <end position="1201"/>
    </location>
</feature>
<dbReference type="PROSITE" id="PS50026">
    <property type="entry name" value="EGF_3"/>
    <property type="match status" value="1"/>
</dbReference>
<reference evidence="19" key="2">
    <citation type="submission" date="2025-09" db="UniProtKB">
        <authorList>
            <consortium name="Ensembl"/>
        </authorList>
    </citation>
    <scope>IDENTIFICATION</scope>
</reference>
<feature type="compositionally biased region" description="Polar residues" evidence="12">
    <location>
        <begin position="710"/>
        <end position="728"/>
    </location>
</feature>
<dbReference type="InterPro" id="IPR013106">
    <property type="entry name" value="Ig_V-set"/>
</dbReference>
<keyword evidence="7" id="KW-0325">Glycoprotein</keyword>
<dbReference type="InterPro" id="IPR050691">
    <property type="entry name" value="Hyaluronan_bind_Proteoglycan"/>
</dbReference>
<name>A0A8C4Z0D0_GADMO</name>
<dbReference type="CDD" id="cd00033">
    <property type="entry name" value="CCP"/>
    <property type="match status" value="1"/>
</dbReference>
<feature type="domain" description="EGF-like" evidence="14">
    <location>
        <begin position="990"/>
        <end position="1025"/>
    </location>
</feature>
<dbReference type="Gene3D" id="3.10.100.10">
    <property type="entry name" value="Mannose-Binding Protein A, subunit A"/>
    <property type="match status" value="3"/>
</dbReference>
<dbReference type="InterPro" id="IPR007110">
    <property type="entry name" value="Ig-like_dom"/>
</dbReference>
<feature type="domain" description="Ig-like" evidence="16">
    <location>
        <begin position="45"/>
        <end position="163"/>
    </location>
</feature>
<dbReference type="Pfam" id="PF00059">
    <property type="entry name" value="Lectin_C"/>
    <property type="match status" value="1"/>
</dbReference>
<feature type="disulfide bond" evidence="9">
    <location>
        <begin position="1015"/>
        <end position="1024"/>
    </location>
</feature>
<dbReference type="SMART" id="SM00445">
    <property type="entry name" value="LINK"/>
    <property type="match status" value="2"/>
</dbReference>
<dbReference type="PROSITE" id="PS50835">
    <property type="entry name" value="IG_LIKE"/>
    <property type="match status" value="1"/>
</dbReference>
<sequence>MQTNTRMMEMRLGVILGAIWLLALPATSTPIQESDDSKLLQVTIPTPPQVSATLGGSLTLPCLVSLSQPPHTPSTSGRRAVLSVPRVKWSVLSEGRDTEILVARGDRVKVSEVYRGRASLLSYAVSPADLSLQLDAMGYNDTGFYRCEVQQGLEDAHDAVQVKVKGVVFHYRDASSRYAFTFDQALDACEEIGARVATPEQLLAAYRSGYEQCDAGWLSDQSVRYPIQMPREGCFGDMDGQPGVRNYGLLEPDELYDVYCYVENIEGEVFHGSAPQRFTLWEAKAFCQDQWTELATTAQLYAAWNDGLHHCSPGWLADGSVRYPIVVPRERCGGGEPGVRTVYRFSNQTGFPEPHTQQDVYCFRSNNGPHTDSPHTFQATEPHEVEDHDLDDPLEEVIASKGTFQEQNPAGRPSGPESQSPSPGEEYLTVSRDPTEEHHPSATVPSQIEPPAVASSYPASYHPSPEEHPLTTPPLPSTHQYLGGDGTPTYGPSLETDGDVTTTHTDGDVTTTHTDEDMTTLHTDEDVTTLHTDEDVTTHDADGDVTTHEADGDVTTVHTDGDVTAVEAEGDVTPVTEESPSLPVSLEESDSTSPGDTSEPTATPDHFENTPETATVATALAIGAPDATETHNTETQGHGADEESGEEEEDHHTLADIHQEHVSEAHTPSPLPPLLSGPTTAEHPLTEEGGSEEEPLSSRPDESAVPLGSSHDQTPEESSGSAAQDSTPQPGPENHFTTLHYISAMGLTSGLSGSLSPSAGGVEDSSQHESGFTQTPEGGVVLGRVQDMEQEVLSERVEVLLGGEQDPLKEAVEHSSGGEGSAEVSGGALGESSGMEPEEGSLMEEQTPVAVTDGGGGASETTDSEESFTESSVTLLPDDLTLTSEAAFTGRSPTPTAPQETRSDVEYSAEPPVTVETGLADDITDEDHEEDATMMMDSTSLEQRHSETPSPRPIDAYYAGWTAEDVKEEVEQEESYTHSASPTTRRDDGDIDHCVEDSCLNGGTCVDREPRVCVCLPSYGGNLCQTDLNACDMGWEKFQGVCYRHFSKRQGWEVAEQHCRMLGANLVSIMSPEEQDYVNDKYKEYQWIGLNDRTIEGDFRWSDGNPLLYENWYRGQPDSYFLSGEDCGVIVWHEGGQWSDAPCNYHLSYTCKKGPSSCGAPPEVLNAKVFGKERSRYETHAMVRYYCTEGFLQRFDPVIKCLISGQWEGPQITCTEHSEQLVPNQKPLEGYSALSGAPADLSDHHSE</sequence>
<feature type="disulfide bond" evidence="10">
    <location>
        <begin position="1187"/>
        <end position="1214"/>
    </location>
</feature>
<feature type="compositionally biased region" description="Low complexity" evidence="12">
    <location>
        <begin position="821"/>
        <end position="835"/>
    </location>
</feature>
<dbReference type="InterPro" id="IPR000436">
    <property type="entry name" value="Sushi_SCR_CCP_dom"/>
</dbReference>
<evidence type="ECO:0000256" key="4">
    <source>
        <dbReference type="ARBA" id="ARBA00022737"/>
    </source>
</evidence>
<feature type="compositionally biased region" description="Low complexity" evidence="12">
    <location>
        <begin position="752"/>
        <end position="761"/>
    </location>
</feature>
<dbReference type="PROSITE" id="PS01241">
    <property type="entry name" value="LINK_1"/>
    <property type="match status" value="2"/>
</dbReference>
<dbReference type="PROSITE" id="PS00022">
    <property type="entry name" value="EGF_1"/>
    <property type="match status" value="1"/>
</dbReference>
<dbReference type="Ensembl" id="ENSGMOT00000004201.2">
    <property type="protein sequence ID" value="ENSGMOP00000004077.2"/>
    <property type="gene ID" value="ENSGMOG00000003832.2"/>
</dbReference>